<organism evidence="2 3">
    <name type="scientific">Tritonibacter litoralis</name>
    <dbReference type="NCBI Taxonomy" id="2662264"/>
    <lineage>
        <taxon>Bacteria</taxon>
        <taxon>Pseudomonadati</taxon>
        <taxon>Pseudomonadota</taxon>
        <taxon>Alphaproteobacteria</taxon>
        <taxon>Rhodobacterales</taxon>
        <taxon>Paracoccaceae</taxon>
        <taxon>Tritonibacter</taxon>
    </lineage>
</organism>
<sequence length="300" mass="32335">MRTFTAAFATVCFMHSGMAWAEKATPNNVFQVTEQIVQELQALNAENFSKSRQLTVPKDPTKPRHVLFLIRDQWRKVQLLRYMNGLDTHSLPPETVHAVTPSEVKTQADRLLIEVQELRSAYGLSPSEIKVALPKGKTPTDVYGSLLRISAELDALGVPSTVPNDVYRVAASVVENLEVLAQQADVAVNRDAVPKSKGRTPADAYSAGLDLIEAMNGLAANVERYNVDGGIIAPAAVNGPKSPADVIVVLSRAQADAMALLNTAKAGKEVQSAPYEGGKTPSDVYDSIVYARLLIEALAS</sequence>
<evidence type="ECO:0000256" key="1">
    <source>
        <dbReference type="SAM" id="SignalP"/>
    </source>
</evidence>
<proteinExistence type="predicted"/>
<evidence type="ECO:0000313" key="2">
    <source>
        <dbReference type="EMBL" id="MQQ09310.1"/>
    </source>
</evidence>
<protein>
    <submittedName>
        <fullName evidence="2">Uncharacterized protein</fullName>
    </submittedName>
</protein>
<feature type="signal peptide" evidence="1">
    <location>
        <begin position="1"/>
        <end position="21"/>
    </location>
</feature>
<keyword evidence="3" id="KW-1185">Reference proteome</keyword>
<reference evidence="2 3" key="1">
    <citation type="submission" date="2019-10" db="EMBL/GenBank/DDBJ databases">
        <title>Epibacterium sp. nov., isolated from seawater.</title>
        <authorList>
            <person name="Zhang X."/>
            <person name="Li N."/>
        </authorList>
    </citation>
    <scope>NUCLEOTIDE SEQUENCE [LARGE SCALE GENOMIC DNA]</scope>
    <source>
        <strain evidence="2 3">SM1979</strain>
    </source>
</reference>
<comment type="caution">
    <text evidence="2">The sequence shown here is derived from an EMBL/GenBank/DDBJ whole genome shotgun (WGS) entry which is preliminary data.</text>
</comment>
<accession>A0A843YD70</accession>
<dbReference type="AlphaFoldDB" id="A0A843YD70"/>
<gene>
    <name evidence="2" type="ORF">GFB49_12655</name>
</gene>
<feature type="chain" id="PRO_5032786481" evidence="1">
    <location>
        <begin position="22"/>
        <end position="300"/>
    </location>
</feature>
<keyword evidence="1" id="KW-0732">Signal</keyword>
<evidence type="ECO:0000313" key="3">
    <source>
        <dbReference type="Proteomes" id="UP000444174"/>
    </source>
</evidence>
<dbReference type="Proteomes" id="UP000444174">
    <property type="component" value="Unassembled WGS sequence"/>
</dbReference>
<name>A0A843YD70_9RHOB</name>
<dbReference type="RefSeq" id="WP_153216250.1">
    <property type="nucleotide sequence ID" value="NZ_WIBF01000007.1"/>
</dbReference>
<dbReference type="EMBL" id="WIBF01000007">
    <property type="protein sequence ID" value="MQQ09310.1"/>
    <property type="molecule type" value="Genomic_DNA"/>
</dbReference>